<feature type="domain" description="HEPN AbiJ-N-terminal" evidence="1">
    <location>
        <begin position="8"/>
        <end position="119"/>
    </location>
</feature>
<evidence type="ECO:0000259" key="1">
    <source>
        <dbReference type="Pfam" id="PF18863"/>
    </source>
</evidence>
<dbReference type="InterPro" id="IPR049503">
    <property type="entry name" value="AbiJ_NTD4"/>
</dbReference>
<proteinExistence type="predicted"/>
<dbReference type="EMBL" id="JAUSRR010000002">
    <property type="protein sequence ID" value="MDP9922577.1"/>
    <property type="molecule type" value="Genomic_DNA"/>
</dbReference>
<protein>
    <recommendedName>
        <fullName evidence="1">HEPN AbiJ-N-terminal domain-containing protein</fullName>
    </recommendedName>
</protein>
<dbReference type="Proteomes" id="UP001244295">
    <property type="component" value="Unassembled WGS sequence"/>
</dbReference>
<feature type="non-terminal residue" evidence="2">
    <location>
        <position position="160"/>
    </location>
</feature>
<dbReference type="AlphaFoldDB" id="A0AAW8DTR0"/>
<name>A0AAW8DTR0_9BURK</name>
<gene>
    <name evidence="2" type="ORF">J2W25_001592</name>
</gene>
<reference evidence="2" key="1">
    <citation type="submission" date="2023-07" db="EMBL/GenBank/DDBJ databases">
        <title>Sorghum-associated microbial communities from plants grown in Nebraska, USA.</title>
        <authorList>
            <person name="Schachtman D."/>
        </authorList>
    </citation>
    <scope>NUCLEOTIDE SEQUENCE</scope>
    <source>
        <strain evidence="2">DS2795</strain>
    </source>
</reference>
<evidence type="ECO:0000313" key="2">
    <source>
        <dbReference type="EMBL" id="MDP9922577.1"/>
    </source>
</evidence>
<dbReference type="Pfam" id="PF18863">
    <property type="entry name" value="AbiJ_NTD4"/>
    <property type="match status" value="1"/>
</dbReference>
<accession>A0AAW8DTR0</accession>
<organism evidence="2 3">
    <name type="scientific">Variovorax boronicumulans</name>
    <dbReference type="NCBI Taxonomy" id="436515"/>
    <lineage>
        <taxon>Bacteria</taxon>
        <taxon>Pseudomonadati</taxon>
        <taxon>Pseudomonadota</taxon>
        <taxon>Betaproteobacteria</taxon>
        <taxon>Burkholderiales</taxon>
        <taxon>Comamonadaceae</taxon>
        <taxon>Variovorax</taxon>
    </lineage>
</organism>
<sequence length="160" mass="18527">MHKEIELDRFSSRHGYGRPDSEITIRHEAPQELREAIIRVAYQCGFKPNDLRKKLCALMYKAPDPNNWSDPNVDREVHKLFEELEWFEVYDIVEILVQSPCYSELSLEDELNRCFRRMGVSASAIEISRGCGGNLGLPLEVVHVFIRRQNSSGRAVHQAR</sequence>
<evidence type="ECO:0000313" key="3">
    <source>
        <dbReference type="Proteomes" id="UP001244295"/>
    </source>
</evidence>
<comment type="caution">
    <text evidence="2">The sequence shown here is derived from an EMBL/GenBank/DDBJ whole genome shotgun (WGS) entry which is preliminary data.</text>
</comment>